<proteinExistence type="predicted"/>
<evidence type="ECO:0000313" key="3">
    <source>
        <dbReference type="EMBL" id="TWF44407.1"/>
    </source>
</evidence>
<feature type="signal peptide" evidence="1">
    <location>
        <begin position="1"/>
        <end position="18"/>
    </location>
</feature>
<dbReference type="GO" id="GO:0008235">
    <property type="term" value="F:metalloexopeptidase activity"/>
    <property type="evidence" value="ECO:0007669"/>
    <property type="project" value="InterPro"/>
</dbReference>
<dbReference type="PANTHER" id="PTHR12147">
    <property type="entry name" value="METALLOPEPTIDASE M28 FAMILY MEMBER"/>
    <property type="match status" value="1"/>
</dbReference>
<dbReference type="Pfam" id="PF04389">
    <property type="entry name" value="Peptidase_M28"/>
    <property type="match status" value="1"/>
</dbReference>
<dbReference type="GO" id="GO:0006508">
    <property type="term" value="P:proteolysis"/>
    <property type="evidence" value="ECO:0007669"/>
    <property type="project" value="InterPro"/>
</dbReference>
<name>A0A561Q200_9BACT</name>
<organism evidence="3 4">
    <name type="scientific">Chitinophaga polysaccharea</name>
    <dbReference type="NCBI Taxonomy" id="1293035"/>
    <lineage>
        <taxon>Bacteria</taxon>
        <taxon>Pseudomonadati</taxon>
        <taxon>Bacteroidota</taxon>
        <taxon>Chitinophagia</taxon>
        <taxon>Chitinophagales</taxon>
        <taxon>Chitinophagaceae</taxon>
        <taxon>Chitinophaga</taxon>
    </lineage>
</organism>
<reference evidence="3 4" key="1">
    <citation type="submission" date="2019-06" db="EMBL/GenBank/DDBJ databases">
        <title>Sorghum-associated microbial communities from plants grown in Nebraska, USA.</title>
        <authorList>
            <person name="Schachtman D."/>
        </authorList>
    </citation>
    <scope>NUCLEOTIDE SEQUENCE [LARGE SCALE GENOMIC DNA]</scope>
    <source>
        <strain evidence="3 4">1209</strain>
    </source>
</reference>
<dbReference type="PANTHER" id="PTHR12147:SF26">
    <property type="entry name" value="PEPTIDASE M28 DOMAIN-CONTAINING PROTEIN"/>
    <property type="match status" value="1"/>
</dbReference>
<protein>
    <submittedName>
        <fullName evidence="3">Peptidase M28-like protein</fullName>
    </submittedName>
</protein>
<comment type="caution">
    <text evidence="3">The sequence shown here is derived from an EMBL/GenBank/DDBJ whole genome shotgun (WGS) entry which is preliminary data.</text>
</comment>
<dbReference type="Gene3D" id="3.40.630.10">
    <property type="entry name" value="Zn peptidases"/>
    <property type="match status" value="1"/>
</dbReference>
<dbReference type="SUPFAM" id="SSF52025">
    <property type="entry name" value="PA domain"/>
    <property type="match status" value="1"/>
</dbReference>
<feature type="chain" id="PRO_5022096400" evidence="1">
    <location>
        <begin position="19"/>
        <end position="510"/>
    </location>
</feature>
<feature type="domain" description="Peptidase M28" evidence="2">
    <location>
        <begin position="281"/>
        <end position="491"/>
    </location>
</feature>
<keyword evidence="4" id="KW-1185">Reference proteome</keyword>
<dbReference type="InterPro" id="IPR007484">
    <property type="entry name" value="Peptidase_M28"/>
</dbReference>
<keyword evidence="1" id="KW-0732">Signal</keyword>
<sequence>MRVAATVICLFLFATVRAQVETTPAPVENPIAEKYGQTITAEKLSKQLHIIAGPGMEGRETTTAGQERAAAYIAGQFAAAGLKPGANGQWQQYYPLYSDSLVNSSITVRNNTFLYGQDFLSDLRAGENQDINISQIIYADQGIVTGEYNDYHNLDVRGQVVMIREMVKRGAYRDKGNLDERVAAAKARGAVAILVISPSAGRYRSLNQQKIRMTGLYAQKDTTAHPNVYFITPTLAAAIIGVDSNDRLLEEIDKGLKVPSLIKTSVRIVFDKAATIFQPSNVLAYLEGTDKKEELVFVTAHYDHLGKQGDEIFYGADDDGSGTCAVLEIAAAFARAKQAGHGPRRSMVFMTVSGEEKGLLGSQYYTEHPIYPLQQTVTDLNIDMIGRIDPAHEKDTNYLYIIGDNKLSSALRPINERANNTYTHLKLDYKYNDPNDPEGFYYRSDHYMFAQHRIPIIFYFNGTHADYHAPTDTVDKINYDLLAKRAQLVFYTAWDIANREHRLVVDRHER</sequence>
<gene>
    <name evidence="3" type="ORF">FHW36_101327</name>
</gene>
<dbReference type="InterPro" id="IPR045175">
    <property type="entry name" value="M28_fam"/>
</dbReference>
<evidence type="ECO:0000256" key="1">
    <source>
        <dbReference type="SAM" id="SignalP"/>
    </source>
</evidence>
<dbReference type="RefSeq" id="WP_145661231.1">
    <property type="nucleotide sequence ID" value="NZ_VIWO01000001.1"/>
</dbReference>
<dbReference type="AlphaFoldDB" id="A0A561Q200"/>
<evidence type="ECO:0000259" key="2">
    <source>
        <dbReference type="Pfam" id="PF04389"/>
    </source>
</evidence>
<dbReference type="EMBL" id="VIWO01000001">
    <property type="protein sequence ID" value="TWF44407.1"/>
    <property type="molecule type" value="Genomic_DNA"/>
</dbReference>
<dbReference type="Gene3D" id="3.50.30.30">
    <property type="match status" value="1"/>
</dbReference>
<dbReference type="InterPro" id="IPR046450">
    <property type="entry name" value="PA_dom_sf"/>
</dbReference>
<dbReference type="Proteomes" id="UP000320811">
    <property type="component" value="Unassembled WGS sequence"/>
</dbReference>
<evidence type="ECO:0000313" key="4">
    <source>
        <dbReference type="Proteomes" id="UP000320811"/>
    </source>
</evidence>
<dbReference type="SUPFAM" id="SSF53187">
    <property type="entry name" value="Zn-dependent exopeptidases"/>
    <property type="match status" value="1"/>
</dbReference>
<accession>A0A561Q200</accession>
<dbReference type="OrthoDB" id="9764939at2"/>